<keyword evidence="4 6" id="KW-1005">Bacterial flagellum biogenesis</keyword>
<dbReference type="InterPro" id="IPR036584">
    <property type="entry name" value="FliS_sf"/>
</dbReference>
<evidence type="ECO:0000256" key="3">
    <source>
        <dbReference type="ARBA" id="ARBA00022490"/>
    </source>
</evidence>
<keyword evidence="5" id="KW-0143">Chaperone</keyword>
<keyword evidence="3 6" id="KW-0963">Cytoplasm</keyword>
<evidence type="ECO:0000256" key="2">
    <source>
        <dbReference type="ARBA" id="ARBA00008787"/>
    </source>
</evidence>
<dbReference type="GO" id="GO:0071973">
    <property type="term" value="P:bacterial-type flagellum-dependent cell motility"/>
    <property type="evidence" value="ECO:0007669"/>
    <property type="project" value="TreeGrafter"/>
</dbReference>
<evidence type="ECO:0000256" key="4">
    <source>
        <dbReference type="ARBA" id="ARBA00022795"/>
    </source>
</evidence>
<evidence type="ECO:0000256" key="1">
    <source>
        <dbReference type="ARBA" id="ARBA00004514"/>
    </source>
</evidence>
<evidence type="ECO:0000313" key="7">
    <source>
        <dbReference type="EMBL" id="ROR34922.1"/>
    </source>
</evidence>
<keyword evidence="8" id="KW-1185">Reference proteome</keyword>
<dbReference type="RefSeq" id="WP_123400501.1">
    <property type="nucleotide sequence ID" value="NZ_RJVI01000001.1"/>
</dbReference>
<dbReference type="OrthoDB" id="9792010at2"/>
<gene>
    <name evidence="7" type="ORF">EDC57_0833</name>
</gene>
<dbReference type="GO" id="GO:0005829">
    <property type="term" value="C:cytosol"/>
    <property type="evidence" value="ECO:0007669"/>
    <property type="project" value="UniProtKB-SubCell"/>
</dbReference>
<reference evidence="7 8" key="1">
    <citation type="submission" date="2018-11" db="EMBL/GenBank/DDBJ databases">
        <title>Genomic Encyclopedia of Type Strains, Phase IV (KMG-IV): sequencing the most valuable type-strain genomes for metagenomic binning, comparative biology and taxonomic classification.</title>
        <authorList>
            <person name="Goeker M."/>
        </authorList>
    </citation>
    <scope>NUCLEOTIDE SEQUENCE [LARGE SCALE GENOMIC DNA]</scope>
    <source>
        <strain evidence="7 8">DSM 100275</strain>
    </source>
</reference>
<comment type="subcellular location">
    <subcellularLocation>
        <location evidence="1 6">Cytoplasm</location>
        <location evidence="1 6">Cytosol</location>
    </subcellularLocation>
</comment>
<dbReference type="PANTHER" id="PTHR34773:SF1">
    <property type="entry name" value="FLAGELLAR SECRETION CHAPERONE FLIS"/>
    <property type="match status" value="1"/>
</dbReference>
<dbReference type="AlphaFoldDB" id="A0A3N1YB95"/>
<name>A0A3N1YB95_9GAMM</name>
<dbReference type="PANTHER" id="PTHR34773">
    <property type="entry name" value="FLAGELLAR SECRETION CHAPERONE FLIS"/>
    <property type="match status" value="1"/>
</dbReference>
<comment type="similarity">
    <text evidence="2 6">Belongs to the FliS family.</text>
</comment>
<organism evidence="7 8">
    <name type="scientific">Inmirania thermothiophila</name>
    <dbReference type="NCBI Taxonomy" id="1750597"/>
    <lineage>
        <taxon>Bacteria</taxon>
        <taxon>Pseudomonadati</taxon>
        <taxon>Pseudomonadota</taxon>
        <taxon>Gammaproteobacteria</taxon>
        <taxon>Chromatiales</taxon>
        <taxon>Ectothiorhodospiraceae</taxon>
        <taxon>Inmirania</taxon>
    </lineage>
</organism>
<protein>
    <recommendedName>
        <fullName evidence="6">Flagellar secretion chaperone FliS</fullName>
    </recommendedName>
</protein>
<evidence type="ECO:0000313" key="8">
    <source>
        <dbReference type="Proteomes" id="UP000276634"/>
    </source>
</evidence>
<accession>A0A3N1YB95</accession>
<keyword evidence="7" id="KW-0282">Flagellum</keyword>
<dbReference type="PIRSF" id="PIRSF039090">
    <property type="entry name" value="Flis"/>
    <property type="match status" value="1"/>
</dbReference>
<proteinExistence type="inferred from homology"/>
<dbReference type="SUPFAM" id="SSF101116">
    <property type="entry name" value="Flagellar export chaperone FliS"/>
    <property type="match status" value="1"/>
</dbReference>
<dbReference type="Pfam" id="PF02561">
    <property type="entry name" value="FliS"/>
    <property type="match status" value="1"/>
</dbReference>
<dbReference type="NCBIfam" id="TIGR00208">
    <property type="entry name" value="fliS"/>
    <property type="match status" value="1"/>
</dbReference>
<dbReference type="Proteomes" id="UP000276634">
    <property type="component" value="Unassembled WGS sequence"/>
</dbReference>
<comment type="caution">
    <text evidence="7">The sequence shown here is derived from an EMBL/GenBank/DDBJ whole genome shotgun (WGS) entry which is preliminary data.</text>
</comment>
<dbReference type="EMBL" id="RJVI01000001">
    <property type="protein sequence ID" value="ROR34922.1"/>
    <property type="molecule type" value="Genomic_DNA"/>
</dbReference>
<dbReference type="InterPro" id="IPR003713">
    <property type="entry name" value="FliS"/>
</dbReference>
<keyword evidence="7" id="KW-0966">Cell projection</keyword>
<evidence type="ECO:0000256" key="5">
    <source>
        <dbReference type="ARBA" id="ARBA00023186"/>
    </source>
</evidence>
<sequence>MNRSGAIQQYRQVSTHAGVTDADPHRLVQMLLEGALEKVCTARGHMVRGEVAAKGAQIGWAISILEGLRASLDRERGGEIAANLNDLYDYMERRLLEANLHNDPAILDEVANLLREIKGAWDAIPEAVRAGVPAAAGA</sequence>
<keyword evidence="7" id="KW-0969">Cilium</keyword>
<dbReference type="CDD" id="cd16098">
    <property type="entry name" value="FliS"/>
    <property type="match status" value="1"/>
</dbReference>
<evidence type="ECO:0000256" key="6">
    <source>
        <dbReference type="PIRNR" id="PIRNR039090"/>
    </source>
</evidence>
<dbReference type="GO" id="GO:0044780">
    <property type="term" value="P:bacterial-type flagellum assembly"/>
    <property type="evidence" value="ECO:0007669"/>
    <property type="project" value="InterPro"/>
</dbReference>
<dbReference type="Gene3D" id="1.20.120.340">
    <property type="entry name" value="Flagellar protein FliS"/>
    <property type="match status" value="1"/>
</dbReference>